<dbReference type="AlphaFoldDB" id="A0A0S4JBA4"/>
<dbReference type="EMBL" id="CYKH01001529">
    <property type="protein sequence ID" value="CUG87494.1"/>
    <property type="molecule type" value="Genomic_DNA"/>
</dbReference>
<keyword evidence="4" id="KW-1185">Reference proteome</keyword>
<sequence length="479" mass="52544">MAALIPSDNFFSVKGARLANAEISKALNVFQNGAHLSSSSSLAAIPVPVALRVAQLTTSTSSDVWWEDLKAMIPPKNWVSIVRDVFGNSESLVVNASDEMHSAPSSSNQAVGSVPTAVVNTPEYQHEVFELRKKLSFFFAELASATAESDGNDEIRTHLFVTFVSPATPTASSPPHDSSSLVSLLVDAVLLRGCTAAGSLLRCLWGRVPSILAATMTPRSTTIAFGETVLGRFIASRLDNENDDDGERDEPSKRHQKSFSLDGAVAVEVWRCIHVLLTTNGTVASECLRSYLIDVSRSFCQLLIRKEVTTSSFTDGSAAAMASSRFLNQWQTLRVLTSLLGETKFGKLRTLLAESPAIFCAILQFVQSSSTHLRFEAYHCVKVFIAKPNKPPPMRYLMWINRDVLMKFVIAHHQHVVQQFEGDDPRRNPMNAAGGGAGGSGNDVVEEAEERERERDMLQDRLIHLQPLSREESLLLLKE</sequence>
<dbReference type="GO" id="GO:0035556">
    <property type="term" value="P:intracellular signal transduction"/>
    <property type="evidence" value="ECO:0007669"/>
    <property type="project" value="TreeGrafter"/>
</dbReference>
<reference evidence="4" key="1">
    <citation type="submission" date="2015-09" db="EMBL/GenBank/DDBJ databases">
        <authorList>
            <consortium name="Pathogen Informatics"/>
        </authorList>
    </citation>
    <scope>NUCLEOTIDE SEQUENCE [LARGE SCALE GENOMIC DNA]</scope>
    <source>
        <strain evidence="4">Lake Konstanz</strain>
    </source>
</reference>
<feature type="region of interest" description="Disordered" evidence="2">
    <location>
        <begin position="420"/>
        <end position="458"/>
    </location>
</feature>
<evidence type="ECO:0000313" key="3">
    <source>
        <dbReference type="EMBL" id="CUG87494.1"/>
    </source>
</evidence>
<dbReference type="OrthoDB" id="248794at2759"/>
<proteinExistence type="inferred from homology"/>
<dbReference type="PANTHER" id="PTHR10182">
    <property type="entry name" value="CALCIUM-BINDING PROTEIN 39-RELATED"/>
    <property type="match status" value="1"/>
</dbReference>
<dbReference type="SUPFAM" id="SSF48371">
    <property type="entry name" value="ARM repeat"/>
    <property type="match status" value="1"/>
</dbReference>
<evidence type="ECO:0000313" key="4">
    <source>
        <dbReference type="Proteomes" id="UP000051952"/>
    </source>
</evidence>
<dbReference type="PANTHER" id="PTHR10182:SF3">
    <property type="entry name" value="PROTEIN MO25"/>
    <property type="match status" value="1"/>
</dbReference>
<dbReference type="InterPro" id="IPR016024">
    <property type="entry name" value="ARM-type_fold"/>
</dbReference>
<dbReference type="InterPro" id="IPR013878">
    <property type="entry name" value="Mo25"/>
</dbReference>
<dbReference type="VEuPathDB" id="TriTrypDB:BSAL_10405"/>
<dbReference type="Pfam" id="PF08569">
    <property type="entry name" value="Mo25"/>
    <property type="match status" value="1"/>
</dbReference>
<name>A0A0S4JBA4_BODSA</name>
<dbReference type="Gene3D" id="1.25.10.10">
    <property type="entry name" value="Leucine-rich Repeat Variant"/>
    <property type="match status" value="1"/>
</dbReference>
<accession>A0A0S4JBA4</accession>
<organism evidence="3 4">
    <name type="scientific">Bodo saltans</name>
    <name type="common">Flagellated protozoan</name>
    <dbReference type="NCBI Taxonomy" id="75058"/>
    <lineage>
        <taxon>Eukaryota</taxon>
        <taxon>Discoba</taxon>
        <taxon>Euglenozoa</taxon>
        <taxon>Kinetoplastea</taxon>
        <taxon>Metakinetoplastina</taxon>
        <taxon>Eubodonida</taxon>
        <taxon>Bodonidae</taxon>
        <taxon>Bodo</taxon>
    </lineage>
</organism>
<comment type="similarity">
    <text evidence="1">Belongs to the Mo25 family.</text>
</comment>
<protein>
    <submittedName>
        <fullName evidence="3">Uncharacterized protein</fullName>
    </submittedName>
</protein>
<evidence type="ECO:0000256" key="2">
    <source>
        <dbReference type="SAM" id="MobiDB-lite"/>
    </source>
</evidence>
<evidence type="ECO:0000256" key="1">
    <source>
        <dbReference type="ARBA" id="ARBA00011012"/>
    </source>
</evidence>
<dbReference type="InterPro" id="IPR011989">
    <property type="entry name" value="ARM-like"/>
</dbReference>
<gene>
    <name evidence="3" type="ORF">BSAL_10405</name>
</gene>
<dbReference type="Proteomes" id="UP000051952">
    <property type="component" value="Unassembled WGS sequence"/>
</dbReference>
<dbReference type="GO" id="GO:0043539">
    <property type="term" value="F:protein serine/threonine kinase activator activity"/>
    <property type="evidence" value="ECO:0007669"/>
    <property type="project" value="TreeGrafter"/>
</dbReference>